<sequence length="295" mass="32920">MNLANYLEAPNEGDWGPRLRDSDLEAIAAGGFETVRFPARFSGHQQTTPPYTIDAAFLDRAEHIVDTARAEGLRVILDNHNFDELMANPTAEHDRFVAIWKQVAERFGDKDAEVWFELMNEPYDNLTNARLPDLYADALDEIRATNPTRPVVVGGQSYSGIGSLASFEVPDDPYLIATFHYYDPFGFTHQGAPWITPVQPTGVSWGSAADRNQLAADVQRARDYMARSGRPLFLGEYGVYEGVPLAQRAEYYEAVTDAFAAADIDGCVWGYQNTMPFRDYASGNWYEVLLDAIGL</sequence>
<dbReference type="InterPro" id="IPR017853">
    <property type="entry name" value="GH"/>
</dbReference>
<dbReference type="InterPro" id="IPR018087">
    <property type="entry name" value="Glyco_hydro_5_CS"/>
</dbReference>
<keyword evidence="7" id="KW-1185">Reference proteome</keyword>
<evidence type="ECO:0000256" key="3">
    <source>
        <dbReference type="ARBA" id="ARBA00023295"/>
    </source>
</evidence>
<protein>
    <submittedName>
        <fullName evidence="6">Glycoside hydrolase family 5 protein</fullName>
    </submittedName>
</protein>
<evidence type="ECO:0000256" key="4">
    <source>
        <dbReference type="RuleBase" id="RU361153"/>
    </source>
</evidence>
<dbReference type="GO" id="GO:0005576">
    <property type="term" value="C:extracellular region"/>
    <property type="evidence" value="ECO:0007669"/>
    <property type="project" value="TreeGrafter"/>
</dbReference>
<dbReference type="GO" id="GO:0009986">
    <property type="term" value="C:cell surface"/>
    <property type="evidence" value="ECO:0007669"/>
    <property type="project" value="TreeGrafter"/>
</dbReference>
<dbReference type="AlphaFoldDB" id="A0A395LVD8"/>
<gene>
    <name evidence="6" type="ORF">DL238_00455</name>
</gene>
<dbReference type="InterPro" id="IPR001547">
    <property type="entry name" value="Glyco_hydro_5"/>
</dbReference>
<dbReference type="PANTHER" id="PTHR31297:SF17">
    <property type="entry name" value="ENDOGLUCANASE"/>
    <property type="match status" value="1"/>
</dbReference>
<dbReference type="Proteomes" id="UP000254101">
    <property type="component" value="Unassembled WGS sequence"/>
</dbReference>
<dbReference type="InterPro" id="IPR050386">
    <property type="entry name" value="Glycosyl_hydrolase_5"/>
</dbReference>
<dbReference type="Gene3D" id="3.20.20.80">
    <property type="entry name" value="Glycosidases"/>
    <property type="match status" value="1"/>
</dbReference>
<comment type="caution">
    <text evidence="6">The sequence shown here is derived from an EMBL/GenBank/DDBJ whole genome shotgun (WGS) entry which is preliminary data.</text>
</comment>
<dbReference type="GO" id="GO:0009251">
    <property type="term" value="P:glucan catabolic process"/>
    <property type="evidence" value="ECO:0007669"/>
    <property type="project" value="TreeGrafter"/>
</dbReference>
<comment type="similarity">
    <text evidence="4">Belongs to the glycosyl hydrolase 5 (cellulase A) family.</text>
</comment>
<dbReference type="EMBL" id="QRBB01000001">
    <property type="protein sequence ID" value="RDS78460.1"/>
    <property type="molecule type" value="Genomic_DNA"/>
</dbReference>
<feature type="domain" description="Glycoside hydrolase family 5" evidence="5">
    <location>
        <begin position="13"/>
        <end position="272"/>
    </location>
</feature>
<evidence type="ECO:0000259" key="5">
    <source>
        <dbReference type="Pfam" id="PF00150"/>
    </source>
</evidence>
<accession>A0A395LVD8</accession>
<dbReference type="GO" id="GO:0008422">
    <property type="term" value="F:beta-glucosidase activity"/>
    <property type="evidence" value="ECO:0007669"/>
    <property type="project" value="TreeGrafter"/>
</dbReference>
<evidence type="ECO:0000256" key="2">
    <source>
        <dbReference type="ARBA" id="ARBA00022801"/>
    </source>
</evidence>
<dbReference type="Pfam" id="PF00150">
    <property type="entry name" value="Cellulase"/>
    <property type="match status" value="1"/>
</dbReference>
<dbReference type="PROSITE" id="PS00659">
    <property type="entry name" value="GLYCOSYL_HYDROL_F5"/>
    <property type="match status" value="1"/>
</dbReference>
<reference evidence="6 7" key="1">
    <citation type="submission" date="2018-07" db="EMBL/GenBank/DDBJ databases">
        <title>Erythrobacter nanhaiensis sp. nov., a novel member of the genus Erythrobacter isolated from the South China Sea.</title>
        <authorList>
            <person name="Chen X."/>
            <person name="Liu J."/>
        </authorList>
    </citation>
    <scope>NUCLEOTIDE SEQUENCE [LARGE SCALE GENOMIC DNA]</scope>
    <source>
        <strain evidence="6 7">S-5</strain>
    </source>
</reference>
<dbReference type="PANTHER" id="PTHR31297">
    <property type="entry name" value="GLUCAN ENDO-1,6-BETA-GLUCOSIDASE B"/>
    <property type="match status" value="1"/>
</dbReference>
<name>A0A395LVD8_9SPHN</name>
<keyword evidence="1" id="KW-0732">Signal</keyword>
<organism evidence="6 7">
    <name type="scientific">Alteriqipengyuania lutimaris</name>
    <dbReference type="NCBI Taxonomy" id="1538146"/>
    <lineage>
        <taxon>Bacteria</taxon>
        <taxon>Pseudomonadati</taxon>
        <taxon>Pseudomonadota</taxon>
        <taxon>Alphaproteobacteria</taxon>
        <taxon>Sphingomonadales</taxon>
        <taxon>Erythrobacteraceae</taxon>
        <taxon>Alteriqipengyuania</taxon>
    </lineage>
</organism>
<keyword evidence="3 4" id="KW-0326">Glycosidase</keyword>
<dbReference type="OrthoDB" id="9800955at2"/>
<proteinExistence type="inferred from homology"/>
<evidence type="ECO:0000256" key="1">
    <source>
        <dbReference type="ARBA" id="ARBA00022729"/>
    </source>
</evidence>
<keyword evidence="2 4" id="KW-0378">Hydrolase</keyword>
<evidence type="ECO:0000313" key="7">
    <source>
        <dbReference type="Proteomes" id="UP000254101"/>
    </source>
</evidence>
<evidence type="ECO:0000313" key="6">
    <source>
        <dbReference type="EMBL" id="RDS78460.1"/>
    </source>
</evidence>
<dbReference type="SUPFAM" id="SSF51445">
    <property type="entry name" value="(Trans)glycosidases"/>
    <property type="match status" value="1"/>
</dbReference>